<evidence type="ECO:0000313" key="2">
    <source>
        <dbReference type="EMBL" id="PFG17382.1"/>
    </source>
</evidence>
<dbReference type="OrthoDB" id="116480at2"/>
<evidence type="ECO:0000313" key="3">
    <source>
        <dbReference type="Proteomes" id="UP000226079"/>
    </source>
</evidence>
<sequence>MARSSNPVLSKPDAWQTAPVQSYSQYQTYAPGQGDVNAAQFGQPDVPAGRMTLDDVITKTAITLGLVTVVAALTFFAANTGLIPLPGLSVATIVAALVAFGAAMVVSLRRKVNPGFVLAYAAIEGVFVGGVSYIYAYLFGNGILPAAVLGTLVAAAATLGAYKYFRIKVSGRFRQMVAIGTMAYAGVLLVNLVLSFFGMSFITAGNMTGWALAASAIGVGLAVFNLILDFDFIEQGIAQGAVASESWRGAFGLTVTLVWLYLELLRLLSYFNRN</sequence>
<accession>A0A2A9CUR6</accession>
<dbReference type="PANTHER" id="PTHR41282:SF1">
    <property type="entry name" value="CONSERVED TRANSMEMBRANE PROTEIN-RELATED"/>
    <property type="match status" value="1"/>
</dbReference>
<dbReference type="PIRSF" id="PIRSF009160">
    <property type="entry name" value="UCP009160"/>
    <property type="match status" value="1"/>
</dbReference>
<keyword evidence="1" id="KW-0472">Membrane</keyword>
<dbReference type="InterPro" id="IPR010539">
    <property type="entry name" value="BaxI_1-like"/>
</dbReference>
<feature type="transmembrane region" description="Helical" evidence="1">
    <location>
        <begin position="60"/>
        <end position="82"/>
    </location>
</feature>
<dbReference type="AlphaFoldDB" id="A0A2A9CUR6"/>
<protein>
    <submittedName>
        <fullName evidence="2">Putative YccA/Bax inhibitor family protein</fullName>
    </submittedName>
</protein>
<evidence type="ECO:0000256" key="1">
    <source>
        <dbReference type="SAM" id="Phobius"/>
    </source>
</evidence>
<dbReference type="PANTHER" id="PTHR41282">
    <property type="entry name" value="CONSERVED TRANSMEMBRANE PROTEIN-RELATED"/>
    <property type="match status" value="1"/>
</dbReference>
<feature type="transmembrane region" description="Helical" evidence="1">
    <location>
        <begin position="177"/>
        <end position="202"/>
    </location>
</feature>
<dbReference type="Pfam" id="PF12811">
    <property type="entry name" value="BaxI_1"/>
    <property type="match status" value="1"/>
</dbReference>
<dbReference type="RefSeq" id="WP_098460818.1">
    <property type="nucleotide sequence ID" value="NZ_PDJC01000001.1"/>
</dbReference>
<comment type="caution">
    <text evidence="2">The sequence shown here is derived from an EMBL/GenBank/DDBJ whole genome shotgun (WGS) entry which is preliminary data.</text>
</comment>
<dbReference type="EMBL" id="PDJC01000001">
    <property type="protein sequence ID" value="PFG17382.1"/>
    <property type="molecule type" value="Genomic_DNA"/>
</dbReference>
<dbReference type="Proteomes" id="UP000226079">
    <property type="component" value="Unassembled WGS sequence"/>
</dbReference>
<name>A0A2A9CUR6_9ACTN</name>
<keyword evidence="1" id="KW-0812">Transmembrane</keyword>
<organism evidence="2 3">
    <name type="scientific">Propionicimonas paludicola</name>
    <dbReference type="NCBI Taxonomy" id="185243"/>
    <lineage>
        <taxon>Bacteria</taxon>
        <taxon>Bacillati</taxon>
        <taxon>Actinomycetota</taxon>
        <taxon>Actinomycetes</taxon>
        <taxon>Propionibacteriales</taxon>
        <taxon>Nocardioidaceae</taxon>
        <taxon>Propionicimonas</taxon>
    </lineage>
</organism>
<keyword evidence="3" id="KW-1185">Reference proteome</keyword>
<gene>
    <name evidence="2" type="ORF">ATK74_1949</name>
</gene>
<feature type="transmembrane region" description="Helical" evidence="1">
    <location>
        <begin position="142"/>
        <end position="165"/>
    </location>
</feature>
<keyword evidence="1" id="KW-1133">Transmembrane helix</keyword>
<feature type="transmembrane region" description="Helical" evidence="1">
    <location>
        <begin position="249"/>
        <end position="271"/>
    </location>
</feature>
<feature type="transmembrane region" description="Helical" evidence="1">
    <location>
        <begin position="115"/>
        <end position="136"/>
    </location>
</feature>
<proteinExistence type="predicted"/>
<feature type="transmembrane region" description="Helical" evidence="1">
    <location>
        <begin position="88"/>
        <end position="108"/>
    </location>
</feature>
<feature type="transmembrane region" description="Helical" evidence="1">
    <location>
        <begin position="208"/>
        <end position="228"/>
    </location>
</feature>
<reference evidence="2 3" key="1">
    <citation type="submission" date="2017-10" db="EMBL/GenBank/DDBJ databases">
        <title>Sequencing the genomes of 1000 actinobacteria strains.</title>
        <authorList>
            <person name="Klenk H.-P."/>
        </authorList>
    </citation>
    <scope>NUCLEOTIDE SEQUENCE [LARGE SCALE GENOMIC DNA]</scope>
    <source>
        <strain evidence="2 3">DSM 15597</strain>
    </source>
</reference>